<dbReference type="GO" id="GO:0003700">
    <property type="term" value="F:DNA-binding transcription factor activity"/>
    <property type="evidence" value="ECO:0007669"/>
    <property type="project" value="InterPro"/>
</dbReference>
<keyword evidence="3" id="KW-0804">Transcription</keyword>
<evidence type="ECO:0000256" key="3">
    <source>
        <dbReference type="ARBA" id="ARBA00023163"/>
    </source>
</evidence>
<dbReference type="CDD" id="cd07377">
    <property type="entry name" value="WHTH_GntR"/>
    <property type="match status" value="1"/>
</dbReference>
<dbReference type="Gene3D" id="1.20.120.530">
    <property type="entry name" value="GntR ligand-binding domain-like"/>
    <property type="match status" value="1"/>
</dbReference>
<dbReference type="PANTHER" id="PTHR43537:SF24">
    <property type="entry name" value="GLUCONATE OPERON TRANSCRIPTIONAL REPRESSOR"/>
    <property type="match status" value="1"/>
</dbReference>
<dbReference type="Pfam" id="PF07729">
    <property type="entry name" value="FCD"/>
    <property type="match status" value="1"/>
</dbReference>
<evidence type="ECO:0000313" key="5">
    <source>
        <dbReference type="EMBL" id="RHZ95453.1"/>
    </source>
</evidence>
<protein>
    <submittedName>
        <fullName evidence="5">GntR family transcriptional regulator</fullName>
    </submittedName>
</protein>
<dbReference type="SMART" id="SM00895">
    <property type="entry name" value="FCD"/>
    <property type="match status" value="1"/>
</dbReference>
<dbReference type="AlphaFoldDB" id="A0AAX1ULT6"/>
<dbReference type="Pfam" id="PF00392">
    <property type="entry name" value="GntR"/>
    <property type="match status" value="1"/>
</dbReference>
<dbReference type="Proteomes" id="UP000266305">
    <property type="component" value="Unassembled WGS sequence"/>
</dbReference>
<reference evidence="5 6" key="1">
    <citation type="submission" date="2018-08" db="EMBL/GenBank/DDBJ databases">
        <title>Draft genome sequence of Rhodobacter sphaeroides FY.</title>
        <authorList>
            <person name="Rayyan A."/>
            <person name="Meyer T.E."/>
            <person name="Kyndt J.A."/>
        </authorList>
    </citation>
    <scope>NUCLEOTIDE SEQUENCE [LARGE SCALE GENOMIC DNA]</scope>
    <source>
        <strain evidence="5 6">FY</strain>
    </source>
</reference>
<organism evidence="5 6">
    <name type="scientific">Cereibacter sphaeroides</name>
    <name type="common">Rhodobacter sphaeroides</name>
    <dbReference type="NCBI Taxonomy" id="1063"/>
    <lineage>
        <taxon>Bacteria</taxon>
        <taxon>Pseudomonadati</taxon>
        <taxon>Pseudomonadota</taxon>
        <taxon>Alphaproteobacteria</taxon>
        <taxon>Rhodobacterales</taxon>
        <taxon>Paracoccaceae</taxon>
        <taxon>Cereibacter</taxon>
    </lineage>
</organism>
<dbReference type="InterPro" id="IPR008920">
    <property type="entry name" value="TF_FadR/GntR_C"/>
</dbReference>
<dbReference type="SUPFAM" id="SSF46785">
    <property type="entry name" value="Winged helix' DNA-binding domain"/>
    <property type="match status" value="1"/>
</dbReference>
<dbReference type="InterPro" id="IPR011711">
    <property type="entry name" value="GntR_C"/>
</dbReference>
<accession>A0AAX1ULT6</accession>
<dbReference type="PANTHER" id="PTHR43537">
    <property type="entry name" value="TRANSCRIPTIONAL REGULATOR, GNTR FAMILY"/>
    <property type="match status" value="1"/>
</dbReference>
<feature type="domain" description="HTH gntR-type" evidence="4">
    <location>
        <begin position="7"/>
        <end position="73"/>
    </location>
</feature>
<evidence type="ECO:0000256" key="2">
    <source>
        <dbReference type="ARBA" id="ARBA00023125"/>
    </source>
</evidence>
<dbReference type="SMART" id="SM00345">
    <property type="entry name" value="HTH_GNTR"/>
    <property type="match status" value="1"/>
</dbReference>
<keyword evidence="2" id="KW-0238">DNA-binding</keyword>
<evidence type="ECO:0000259" key="4">
    <source>
        <dbReference type="PROSITE" id="PS50949"/>
    </source>
</evidence>
<dbReference type="SUPFAM" id="SSF48008">
    <property type="entry name" value="GntR ligand-binding domain-like"/>
    <property type="match status" value="1"/>
</dbReference>
<dbReference type="Gene3D" id="1.10.10.10">
    <property type="entry name" value="Winged helix-like DNA-binding domain superfamily/Winged helix DNA-binding domain"/>
    <property type="match status" value="1"/>
</dbReference>
<dbReference type="InterPro" id="IPR036388">
    <property type="entry name" value="WH-like_DNA-bd_sf"/>
</dbReference>
<dbReference type="InterPro" id="IPR036390">
    <property type="entry name" value="WH_DNA-bd_sf"/>
</dbReference>
<dbReference type="GO" id="GO:0003677">
    <property type="term" value="F:DNA binding"/>
    <property type="evidence" value="ECO:0007669"/>
    <property type="project" value="UniProtKB-KW"/>
</dbReference>
<dbReference type="EMBL" id="QWGP01000008">
    <property type="protein sequence ID" value="RHZ95453.1"/>
    <property type="molecule type" value="Genomic_DNA"/>
</dbReference>
<evidence type="ECO:0000256" key="1">
    <source>
        <dbReference type="ARBA" id="ARBA00023015"/>
    </source>
</evidence>
<evidence type="ECO:0000313" key="6">
    <source>
        <dbReference type="Proteomes" id="UP000266305"/>
    </source>
</evidence>
<keyword evidence="1" id="KW-0805">Transcription regulation</keyword>
<name>A0AAX1ULT6_CERSP</name>
<dbReference type="InterPro" id="IPR000524">
    <property type="entry name" value="Tscrpt_reg_HTH_GntR"/>
</dbReference>
<dbReference type="PROSITE" id="PS50949">
    <property type="entry name" value="HTH_GNTR"/>
    <property type="match status" value="1"/>
</dbReference>
<dbReference type="PRINTS" id="PR00035">
    <property type="entry name" value="HTHGNTR"/>
</dbReference>
<proteinExistence type="predicted"/>
<gene>
    <name evidence="5" type="ORF">D1114_09660</name>
</gene>
<sequence length="222" mass="24597">MFMSAPRPLAHEAYQRIISMIFEGALKSGDLLQEAALGEVFGMSRTPVREAIKRLESEGLAVVEGRFTCVRSVTAADVEEVFFLRLELEPLAARSAVRLPPAQVDAMEERVRLLMASDPAVNDLQRQTDYEFHHLLGREFGNQAVAQTVATLHRRTCIFDHTQVPERFLRGCEEHLEILEAVRSGNADAVEAGLRAHLEHARDAVLLRLRRAAVATASASAS</sequence>
<comment type="caution">
    <text evidence="5">The sequence shown here is derived from an EMBL/GenBank/DDBJ whole genome shotgun (WGS) entry which is preliminary data.</text>
</comment>